<evidence type="ECO:0000313" key="3">
    <source>
        <dbReference type="EMBL" id="PVZ67680.1"/>
    </source>
</evidence>
<accession>A0A2V1GUG3</accession>
<keyword evidence="4" id="KW-1185">Reference proteome</keyword>
<protein>
    <submittedName>
        <fullName evidence="3">Type VI secretion system-associated FHA domain protein TagH</fullName>
    </submittedName>
</protein>
<dbReference type="InterPro" id="IPR017735">
    <property type="entry name" value="T6SS_FHA"/>
</dbReference>
<evidence type="ECO:0000259" key="2">
    <source>
        <dbReference type="Pfam" id="PF20232"/>
    </source>
</evidence>
<dbReference type="NCBIfam" id="TIGR03354">
    <property type="entry name" value="VI_FHA"/>
    <property type="match status" value="1"/>
</dbReference>
<dbReference type="InterPro" id="IPR046883">
    <property type="entry name" value="T6SS_FHA_C"/>
</dbReference>
<name>A0A2V1GUG3_9GAMM</name>
<evidence type="ECO:0000313" key="4">
    <source>
        <dbReference type="Proteomes" id="UP000244906"/>
    </source>
</evidence>
<reference evidence="3 4" key="1">
    <citation type="submission" date="2018-04" db="EMBL/GenBank/DDBJ databases">
        <title>Thalassorhabdus spongiae gen. nov., sp. nov., isolated from a marine sponge in South-West Iceland.</title>
        <authorList>
            <person name="Knobloch S."/>
            <person name="Daussin A."/>
            <person name="Johannsson R."/>
            <person name="Marteinsson V.T."/>
        </authorList>
    </citation>
    <scope>NUCLEOTIDE SEQUENCE [LARGE SCALE GENOMIC DNA]</scope>
    <source>
        <strain evidence="3 4">Hp12</strain>
    </source>
</reference>
<comment type="caution">
    <text evidence="3">The sequence shown here is derived from an EMBL/GenBank/DDBJ whole genome shotgun (WGS) entry which is preliminary data.</text>
</comment>
<dbReference type="OrthoDB" id="273564at2"/>
<gene>
    <name evidence="3" type="primary">tagH</name>
    <name evidence="3" type="ORF">DC094_14690</name>
</gene>
<evidence type="ECO:0000256" key="1">
    <source>
        <dbReference type="SAM" id="Coils"/>
    </source>
</evidence>
<keyword evidence="1" id="KW-0175">Coiled coil</keyword>
<dbReference type="Pfam" id="PF20232">
    <property type="entry name" value="T6SS_FHA_C"/>
    <property type="match status" value="1"/>
</dbReference>
<proteinExistence type="predicted"/>
<dbReference type="EMBL" id="QDDL01000006">
    <property type="protein sequence ID" value="PVZ67680.1"/>
    <property type="molecule type" value="Genomic_DNA"/>
</dbReference>
<dbReference type="RefSeq" id="WP_116687876.1">
    <property type="nucleotide sequence ID" value="NZ_CAWNYD010000006.1"/>
</dbReference>
<feature type="domain" description="Type VI secretion system FHA" evidence="2">
    <location>
        <begin position="325"/>
        <end position="497"/>
    </location>
</feature>
<organism evidence="3 4">
    <name type="scientific">Pelagibaculum spongiae</name>
    <dbReference type="NCBI Taxonomy" id="2080658"/>
    <lineage>
        <taxon>Bacteria</taxon>
        <taxon>Pseudomonadati</taxon>
        <taxon>Pseudomonadota</taxon>
        <taxon>Gammaproteobacteria</taxon>
        <taxon>Oceanospirillales</taxon>
        <taxon>Pelagibaculum</taxon>
    </lineage>
</organism>
<dbReference type="Proteomes" id="UP000244906">
    <property type="component" value="Unassembled WGS sequence"/>
</dbReference>
<dbReference type="AlphaFoldDB" id="A0A2V1GUG3"/>
<feature type="coiled-coil region" evidence="1">
    <location>
        <begin position="130"/>
        <end position="171"/>
    </location>
</feature>
<sequence length="503" mass="55987">MAEINPEKTLTLCVISNHNIELEAKAQCFFQACGGLIGSNETTVKWHLPELKNEDERKAHPIHSEHAKISFEENLFYLEVTNNLSTIKRTDVLMEQHDEIAFGDKVELRNGDYLSIGPYQALAAIHDETLETMVAKLDERKAEAKKMTDEANKLIAEAEKQFEEVHEMEDKPESELPTEPVIPETPEVEETVVPTIPENTHHLDGEAPKSLDPLELLGISDNSAAAEPFSTPEPNISEQFQAESISPLSQPIQGGGFIPEDWHNLDDDGLGDEPFAVETPSAEASIPEQIQPASAIPLAAPQQAAPVAQSGDFNLLACRRIFELAGLDVNLVSMLEPEHALKSIALLLKSSLQGLLDNLSAMDQLQKQLRMQQATNQSNIFSQSLDGSDALFNLLIKKTNQTPELAINESSLNLATHQKILPEAMQLAFSEYIKSQSPDVLEKEFEKTAKSNITDLALGKKRRYWDSYKAYYTQLSKDGTEAFQNHFAEAFNRAYDDLARRNK</sequence>